<dbReference type="Pfam" id="PF04738">
    <property type="entry name" value="Lant_dehydr_N"/>
    <property type="match status" value="1"/>
</dbReference>
<evidence type="ECO:0000313" key="3">
    <source>
        <dbReference type="EMBL" id="WNB18527.1"/>
    </source>
</evidence>
<name>A0AA51ZXH6_9BACT</name>
<feature type="domain" description="Lantibiotic dehydratase N-terminal" evidence="1">
    <location>
        <begin position="34"/>
        <end position="683"/>
    </location>
</feature>
<dbReference type="KEGG" id="marp:QYS47_30480"/>
<proteinExistence type="predicted"/>
<dbReference type="Proteomes" id="UP001232019">
    <property type="component" value="Chromosome"/>
</dbReference>
<protein>
    <submittedName>
        <fullName evidence="3">Lantibiotic dehydratase</fullName>
    </submittedName>
</protein>
<dbReference type="NCBIfam" id="TIGR03891">
    <property type="entry name" value="thiopep_ocin"/>
    <property type="match status" value="1"/>
</dbReference>
<organism evidence="3">
    <name type="scientific">Marivirga arenosa</name>
    <dbReference type="NCBI Taxonomy" id="3059076"/>
    <lineage>
        <taxon>Bacteria</taxon>
        <taxon>Pseudomonadati</taxon>
        <taxon>Bacteroidota</taxon>
        <taxon>Cytophagia</taxon>
        <taxon>Cytophagales</taxon>
        <taxon>Marivirgaceae</taxon>
        <taxon>Marivirga</taxon>
    </lineage>
</organism>
<dbReference type="AlphaFoldDB" id="A0AA51ZXH6"/>
<dbReference type="EMBL" id="CP129968">
    <property type="protein sequence ID" value="WNB18527.1"/>
    <property type="molecule type" value="Genomic_DNA"/>
</dbReference>
<dbReference type="InterPro" id="IPR023809">
    <property type="entry name" value="Thiopep_bacteriocin_synth_dom"/>
</dbReference>
<feature type="domain" description="Thiopeptide-type bacteriocin biosynthesis" evidence="2">
    <location>
        <begin position="749"/>
        <end position="1003"/>
    </location>
</feature>
<dbReference type="RefSeq" id="WP_322348039.1">
    <property type="nucleotide sequence ID" value="NZ_CP129968.2"/>
</dbReference>
<evidence type="ECO:0000259" key="2">
    <source>
        <dbReference type="Pfam" id="PF14028"/>
    </source>
</evidence>
<reference evidence="3" key="1">
    <citation type="submission" date="2023-08" db="EMBL/GenBank/DDBJ databases">
        <title>Comparative genomics and taxonomic characterization of three novel marine species of genus Marivirga.</title>
        <authorList>
            <person name="Muhammad N."/>
            <person name="Kim S.-G."/>
        </authorList>
    </citation>
    <scope>NUCLEOTIDE SEQUENCE</scope>
    <source>
        <strain evidence="3">BKB1-2</strain>
    </source>
</reference>
<accession>A0AA51ZXH6</accession>
<dbReference type="Pfam" id="PF14028">
    <property type="entry name" value="Lant_dehydr_C"/>
    <property type="match status" value="1"/>
</dbReference>
<gene>
    <name evidence="3" type="ORF">QYS47_30480</name>
</gene>
<evidence type="ECO:0000259" key="1">
    <source>
        <dbReference type="Pfam" id="PF04738"/>
    </source>
</evidence>
<sequence length="1013" mass="118393">MQCLRYFSQTLERRPLFPYNLHLNKPYKVTVFHNKWFEELIYWSSPHLFKELLKLKAGSLKSEKEGKVLRSLYSYLVRSYSRPTPFGISAGFSLANLKYYNKKILNSGKIGSANPSYYKRLVSPDIRFFSALLNYILDKTEIFEKIRYFPNPSIYKLGNTFRFHEQLSNGEYRISTIEVDSVIEKLLHEIDMKGATFHNILDLLGSDFDFKERKIFVKELIAENVLINEFQYYKLDQNALNNLIDLLKSETTEVSLYLLNLLILYQGLINKLENSELGDYFYEEIEKLKEDFIPIVGSANVENMFHIDLMLPTSNSAVNEKDLKLISDAVENLSKILKPRNFINETVEEFKKAFFSRYNNEIIPLLATLDNDTGLGFPVNTNFGMNNNSAIFGDITLSNQKKTNAYPKIVPSIFNKIESLQVHDNEIDLINLDLSGHKSQIKLLPTTFSIVGSKLPDGQILLTAISGTSSLNLLGRFSYKNVDLENLCKEILDKESNNNNLIFAEIVFIPEGKAGNIVKKKIASKYYIPINAGIKIPNKQPIPLDDLFVTIEDHEIVLLSKKLNKRVIPRLSSAHNFENSSSVIYKFLCSIQCKNSSSILTESLFKLEGFKRGPRIKFKNLILQPAWWKLSTAEHRHLFKEKFDLQSFKNFICDLNLPETIAVKKGDNELPLRLSDEISLRILWDHLRKDKNIEVIEWLHFDNTNTNEQKFTNQFILSLYQEDKKESIERNWFSNNSSRRYFLPGTEVISLKIYCGSFISDHLLELILNRLGEEVADNQTVNKFYFVRYTDPHYHLRIRFFLKDYSHKTYLQVFSSLMEQIHVYKEEGLIWKIELDTYERELKRYSPLDIELVESIFYHDSKCFLYCLEEISNNDSDLIRIVLGVHNLQSWLDLIDFDVDEKIGFLDERIAVFRNEFEDEIDINQVNDLNSKYLEEYQVFEESKILDLLRSRNARIKEVLLQCNTNKEELTLVLKDLIHMSQNRFFSTAQNLNEYIVYELAKKVNNKMKFLQN</sequence>
<dbReference type="InterPro" id="IPR006827">
    <property type="entry name" value="Lant_deHydtase_N"/>
</dbReference>